<organism evidence="1 2">
    <name type="scientific">Ixodes persulcatus</name>
    <name type="common">Taiga tick</name>
    <dbReference type="NCBI Taxonomy" id="34615"/>
    <lineage>
        <taxon>Eukaryota</taxon>
        <taxon>Metazoa</taxon>
        <taxon>Ecdysozoa</taxon>
        <taxon>Arthropoda</taxon>
        <taxon>Chelicerata</taxon>
        <taxon>Arachnida</taxon>
        <taxon>Acari</taxon>
        <taxon>Parasitiformes</taxon>
        <taxon>Ixodida</taxon>
        <taxon>Ixodoidea</taxon>
        <taxon>Ixodidae</taxon>
        <taxon>Ixodinae</taxon>
        <taxon>Ixodes</taxon>
    </lineage>
</organism>
<protein>
    <submittedName>
        <fullName evidence="1">Uncharacterized protein</fullName>
    </submittedName>
</protein>
<evidence type="ECO:0000313" key="1">
    <source>
        <dbReference type="EMBL" id="KAG0444727.1"/>
    </source>
</evidence>
<name>A0AC60QZU2_IXOPE</name>
<keyword evidence="2" id="KW-1185">Reference proteome</keyword>
<dbReference type="Proteomes" id="UP000805193">
    <property type="component" value="Unassembled WGS sequence"/>
</dbReference>
<gene>
    <name evidence="1" type="ORF">HPB47_013457</name>
</gene>
<dbReference type="EMBL" id="JABSTQ010001577">
    <property type="protein sequence ID" value="KAG0444727.1"/>
    <property type="molecule type" value="Genomic_DNA"/>
</dbReference>
<feature type="non-terminal residue" evidence="1">
    <location>
        <position position="490"/>
    </location>
</feature>
<evidence type="ECO:0000313" key="2">
    <source>
        <dbReference type="Proteomes" id="UP000805193"/>
    </source>
</evidence>
<accession>A0AC60QZU2</accession>
<comment type="caution">
    <text evidence="1">The sequence shown here is derived from an EMBL/GenBank/DDBJ whole genome shotgun (WGS) entry which is preliminary data.</text>
</comment>
<feature type="non-terminal residue" evidence="1">
    <location>
        <position position="1"/>
    </location>
</feature>
<proteinExistence type="predicted"/>
<sequence length="490" mass="53681">YFAILPAIAYALVMIQWDQATPVALHAFTANFLRAELDARGLDSSGSKDDLVALLFSFLQGQKQQAPQPQIPVPQILPPGTENGDTAQPTVTPVSPPDVMQLLASRPVQVATLPDLSSSISTFEDSKTTSTKRWLEELEKTKQLAAWTDSTLRAIAISKLRGTAKNWHLAASHAHASWTDWKAALLQQFSDQLTLIEWQRRVMERLQTPTETLHQYTFAKLRLLARCPVLLTDQQRIEYIIQGIADRQVTNAIAAQCPPTVDAFIAIVTQLDNASLHVRRTHDPLTRDGNRIPNSLNSCRTNARISHLPPAEREARYDAIAQRYNAPAYRSGKDLRDAVCFRCRNKGHLSAKCPESRQHRPPPPPPALSPRSDRIFTCKTGDSELSGSKIACAMVTADVRGIGHLDAFPDSGSSITLISAKHVSALQLLPWTAAPLIVVGGGTITPIGSACLHISVDDISGVVEAAVLEKQSPPIDSRRRLALRSSRRAS</sequence>
<reference evidence="1 2" key="1">
    <citation type="journal article" date="2020" name="Cell">
        <title>Large-Scale Comparative Analyses of Tick Genomes Elucidate Their Genetic Diversity and Vector Capacities.</title>
        <authorList>
            <consortium name="Tick Genome and Microbiome Consortium (TIGMIC)"/>
            <person name="Jia N."/>
            <person name="Wang J."/>
            <person name="Shi W."/>
            <person name="Du L."/>
            <person name="Sun Y."/>
            <person name="Zhan W."/>
            <person name="Jiang J.F."/>
            <person name="Wang Q."/>
            <person name="Zhang B."/>
            <person name="Ji P."/>
            <person name="Bell-Sakyi L."/>
            <person name="Cui X.M."/>
            <person name="Yuan T.T."/>
            <person name="Jiang B.G."/>
            <person name="Yang W.F."/>
            <person name="Lam T.T."/>
            <person name="Chang Q.C."/>
            <person name="Ding S.J."/>
            <person name="Wang X.J."/>
            <person name="Zhu J.G."/>
            <person name="Ruan X.D."/>
            <person name="Zhao L."/>
            <person name="Wei J.T."/>
            <person name="Ye R.Z."/>
            <person name="Que T.C."/>
            <person name="Du C.H."/>
            <person name="Zhou Y.H."/>
            <person name="Cheng J.X."/>
            <person name="Dai P.F."/>
            <person name="Guo W.B."/>
            <person name="Han X.H."/>
            <person name="Huang E.J."/>
            <person name="Li L.F."/>
            <person name="Wei W."/>
            <person name="Gao Y.C."/>
            <person name="Liu J.Z."/>
            <person name="Shao H.Z."/>
            <person name="Wang X."/>
            <person name="Wang C.C."/>
            <person name="Yang T.C."/>
            <person name="Huo Q.B."/>
            <person name="Li W."/>
            <person name="Chen H.Y."/>
            <person name="Chen S.E."/>
            <person name="Zhou L.G."/>
            <person name="Ni X.B."/>
            <person name="Tian J.H."/>
            <person name="Sheng Y."/>
            <person name="Liu T."/>
            <person name="Pan Y.S."/>
            <person name="Xia L.Y."/>
            <person name="Li J."/>
            <person name="Zhao F."/>
            <person name="Cao W.C."/>
        </authorList>
    </citation>
    <scope>NUCLEOTIDE SEQUENCE [LARGE SCALE GENOMIC DNA]</scope>
    <source>
        <strain evidence="1">Iper-2018</strain>
    </source>
</reference>